<name>A0ABU9ZCJ7_9HYPH</name>
<reference evidence="2 3" key="1">
    <citation type="journal article" date="2023" name="PLoS ONE">
        <title>Complete genome assembly of Hawai'i environmental nontuberculous mycobacteria reveals unexpected co-isolation with methylobacteria.</title>
        <authorList>
            <person name="Hendrix J."/>
            <person name="Epperson L.E."/>
            <person name="Tong E.I."/>
            <person name="Chan Y.L."/>
            <person name="Hasan N.A."/>
            <person name="Dawrs S.N."/>
            <person name="Norton G.J."/>
            <person name="Virdi R."/>
            <person name="Crooks J.L."/>
            <person name="Chan E.D."/>
            <person name="Honda J.R."/>
            <person name="Strong M."/>
        </authorList>
    </citation>
    <scope>NUCLEOTIDE SEQUENCE [LARGE SCALE GENOMIC DNA]</scope>
    <source>
        <strain evidence="2 3">NJH_HI01</strain>
    </source>
</reference>
<proteinExistence type="predicted"/>
<sequence length="172" mass="18272">MSKVRLLGSIDDETREALRKLLAEAGCELVDEEACGVDPDGEVDDPDGVEDPEAAEDDEPGPADGDVAVEDAEPRGDEEVGVIVLSPACLADEGLERAMQGAAARGCRVIGIWPPGTRDETLPRAFEDYGGDTVTWDAGRLRGALSSADTAPGWLKPDAQPRAERQTKRNKC</sequence>
<feature type="region of interest" description="Disordered" evidence="1">
    <location>
        <begin position="32"/>
        <end position="79"/>
    </location>
</feature>
<protein>
    <submittedName>
        <fullName evidence="2">Uncharacterized protein</fullName>
    </submittedName>
</protein>
<dbReference type="Proteomes" id="UP001404845">
    <property type="component" value="Unassembled WGS sequence"/>
</dbReference>
<keyword evidence="3" id="KW-1185">Reference proteome</keyword>
<organism evidence="2 3">
    <name type="scientific">Methylorubrum rhodesianum</name>
    <dbReference type="NCBI Taxonomy" id="29427"/>
    <lineage>
        <taxon>Bacteria</taxon>
        <taxon>Pseudomonadati</taxon>
        <taxon>Pseudomonadota</taxon>
        <taxon>Alphaproteobacteria</taxon>
        <taxon>Hyphomicrobiales</taxon>
        <taxon>Methylobacteriaceae</taxon>
        <taxon>Methylorubrum</taxon>
    </lineage>
</organism>
<evidence type="ECO:0000313" key="3">
    <source>
        <dbReference type="Proteomes" id="UP001404845"/>
    </source>
</evidence>
<gene>
    <name evidence="2" type="ORF">PUR21_15630</name>
</gene>
<dbReference type="RefSeq" id="WP_200671584.1">
    <property type="nucleotide sequence ID" value="NZ_JACWCW010000080.1"/>
</dbReference>
<dbReference type="EMBL" id="JAQYXL010000001">
    <property type="protein sequence ID" value="MEN3229048.1"/>
    <property type="molecule type" value="Genomic_DNA"/>
</dbReference>
<feature type="compositionally biased region" description="Acidic residues" evidence="1">
    <location>
        <begin position="32"/>
        <end position="71"/>
    </location>
</feature>
<evidence type="ECO:0000313" key="2">
    <source>
        <dbReference type="EMBL" id="MEN3229048.1"/>
    </source>
</evidence>
<evidence type="ECO:0000256" key="1">
    <source>
        <dbReference type="SAM" id="MobiDB-lite"/>
    </source>
</evidence>
<feature type="region of interest" description="Disordered" evidence="1">
    <location>
        <begin position="146"/>
        <end position="172"/>
    </location>
</feature>
<feature type="compositionally biased region" description="Basic and acidic residues" evidence="1">
    <location>
        <begin position="159"/>
        <end position="172"/>
    </location>
</feature>
<accession>A0ABU9ZCJ7</accession>
<comment type="caution">
    <text evidence="2">The sequence shown here is derived from an EMBL/GenBank/DDBJ whole genome shotgun (WGS) entry which is preliminary data.</text>
</comment>